<evidence type="ECO:0000256" key="3">
    <source>
        <dbReference type="ARBA" id="ARBA00022670"/>
    </source>
</evidence>
<dbReference type="PANTHER" id="PTHR43808">
    <property type="entry name" value="ACETYLORNITHINE DEACETYLASE"/>
    <property type="match status" value="1"/>
</dbReference>
<dbReference type="SUPFAM" id="SSF55031">
    <property type="entry name" value="Bacterial exopeptidase dimerisation domain"/>
    <property type="match status" value="1"/>
</dbReference>
<dbReference type="InterPro" id="IPR036264">
    <property type="entry name" value="Bact_exopeptidase_dim_dom"/>
</dbReference>
<evidence type="ECO:0000256" key="5">
    <source>
        <dbReference type="ARBA" id="ARBA00022801"/>
    </source>
</evidence>
<dbReference type="InterPro" id="IPR002933">
    <property type="entry name" value="Peptidase_M20"/>
</dbReference>
<dbReference type="GO" id="GO:0008270">
    <property type="term" value="F:zinc ion binding"/>
    <property type="evidence" value="ECO:0007669"/>
    <property type="project" value="InterPro"/>
</dbReference>
<evidence type="ECO:0000313" key="9">
    <source>
        <dbReference type="EMBL" id="KRK77249.1"/>
    </source>
</evidence>
<dbReference type="PANTHER" id="PTHR43808:SF31">
    <property type="entry name" value="N-ACETYL-L-CITRULLINE DEACETYLASE"/>
    <property type="match status" value="1"/>
</dbReference>
<dbReference type="NCBIfam" id="TIGR01887">
    <property type="entry name" value="dipeptidaselike"/>
    <property type="match status" value="1"/>
</dbReference>
<dbReference type="EMBL" id="AZDT01000010">
    <property type="protein sequence ID" value="KRK77249.1"/>
    <property type="molecule type" value="Genomic_DNA"/>
</dbReference>
<dbReference type="SUPFAM" id="SSF53187">
    <property type="entry name" value="Zn-dependent exopeptidases"/>
    <property type="match status" value="1"/>
</dbReference>
<evidence type="ECO:0000256" key="4">
    <source>
        <dbReference type="ARBA" id="ARBA00022723"/>
    </source>
</evidence>
<keyword evidence="4" id="KW-0479">Metal-binding</keyword>
<gene>
    <name evidence="9" type="ORF">FD30_GL000611</name>
</gene>
<organism evidence="9 10">
    <name type="scientific">Levilactobacillus namurensis DSM 19117</name>
    <dbReference type="NCBI Taxonomy" id="1423773"/>
    <lineage>
        <taxon>Bacteria</taxon>
        <taxon>Bacillati</taxon>
        <taxon>Bacillota</taxon>
        <taxon>Bacilli</taxon>
        <taxon>Lactobacillales</taxon>
        <taxon>Lactobacillaceae</taxon>
        <taxon>Levilactobacillus</taxon>
    </lineage>
</organism>
<comment type="cofactor">
    <cofactor evidence="1">
        <name>Zn(2+)</name>
        <dbReference type="ChEBI" id="CHEBI:29105"/>
    </cofactor>
</comment>
<dbReference type="GO" id="GO:0016805">
    <property type="term" value="F:dipeptidase activity"/>
    <property type="evidence" value="ECO:0007669"/>
    <property type="project" value="UniProtKB-KW"/>
</dbReference>
<dbReference type="GO" id="GO:0006508">
    <property type="term" value="P:proteolysis"/>
    <property type="evidence" value="ECO:0007669"/>
    <property type="project" value="UniProtKB-KW"/>
</dbReference>
<evidence type="ECO:0000256" key="8">
    <source>
        <dbReference type="ARBA" id="ARBA00023049"/>
    </source>
</evidence>
<keyword evidence="6" id="KW-0862">Zinc</keyword>
<evidence type="ECO:0000313" key="10">
    <source>
        <dbReference type="Proteomes" id="UP000051162"/>
    </source>
</evidence>
<dbReference type="Gene3D" id="3.40.630.10">
    <property type="entry name" value="Zn peptidases"/>
    <property type="match status" value="1"/>
</dbReference>
<keyword evidence="7" id="KW-0224">Dipeptidase</keyword>
<dbReference type="Pfam" id="PF01546">
    <property type="entry name" value="Peptidase_M20"/>
    <property type="match status" value="1"/>
</dbReference>
<dbReference type="GO" id="GO:0008777">
    <property type="term" value="F:acetylornithine deacetylase activity"/>
    <property type="evidence" value="ECO:0007669"/>
    <property type="project" value="TreeGrafter"/>
</dbReference>
<accession>A0A0R1KAJ0</accession>
<dbReference type="AlphaFoldDB" id="A0A0R1KAJ0"/>
<comment type="similarity">
    <text evidence="2">Belongs to the peptidase M20A family.</text>
</comment>
<sequence length="487" mass="52392">MLELGLNVVIMGPHNIQGGAIMVLDWQKLAQQYRDDYVADLKTLVSIDSSRDDSQATADFPLGPGPAKALAAFLAIAKRDGFTVKNLDNLAGYVEYGSGDETLAILGHADVMPAGKGWQTDPFTLTAKDGNLYGRGTSDDKGPALAAYYGLRMLKDQGIVPKMKVRFIIGTDEESDWTGMNHYLDLEPAPTLGFSPDAEFPLINGEKGNVTFETHFKGRNDGDYKLDEFDSGLRMNMVPRDAEADVTVPDAAKLAADFDAFLAQAPVTGEATVDGQHLHLHVVGKAAHGMEPKNGINAGTYLATFLAPYAFGGDAQHFLNLLADQLHDDSRAHKLGLAYTDKVMGDLTMNVGIMTFKAGEAGLINTNFRYPTGTGAATILAGLKQATAAMDVTVEQGREMVPHYVDPSDPIVATLMDVYRQQTGDTTAQPEVVGGGTYGRLMKRGVAFGALFPGTQDTMHQADEFQPEADLLKAMAIYGQAIYELTK</sequence>
<dbReference type="CDD" id="cd03888">
    <property type="entry name" value="M20_PepV"/>
    <property type="match status" value="1"/>
</dbReference>
<dbReference type="PATRIC" id="fig|1423773.3.peg.625"/>
<dbReference type="Proteomes" id="UP000051162">
    <property type="component" value="Unassembled WGS sequence"/>
</dbReference>
<keyword evidence="3" id="KW-0645">Protease</keyword>
<keyword evidence="8" id="KW-0482">Metalloprotease</keyword>
<dbReference type="InterPro" id="IPR010964">
    <property type="entry name" value="M20A_pepV-rel"/>
</dbReference>
<proteinExistence type="inferred from homology"/>
<evidence type="ECO:0000256" key="1">
    <source>
        <dbReference type="ARBA" id="ARBA00001947"/>
    </source>
</evidence>
<reference evidence="9 10" key="1">
    <citation type="journal article" date="2015" name="Genome Announc.">
        <title>Expanding the biotechnology potential of lactobacilli through comparative genomics of 213 strains and associated genera.</title>
        <authorList>
            <person name="Sun Z."/>
            <person name="Harris H.M."/>
            <person name="McCann A."/>
            <person name="Guo C."/>
            <person name="Argimon S."/>
            <person name="Zhang W."/>
            <person name="Yang X."/>
            <person name="Jeffery I.B."/>
            <person name="Cooney J.C."/>
            <person name="Kagawa T.F."/>
            <person name="Liu W."/>
            <person name="Song Y."/>
            <person name="Salvetti E."/>
            <person name="Wrobel A."/>
            <person name="Rasinkangas P."/>
            <person name="Parkhill J."/>
            <person name="Rea M.C."/>
            <person name="O'Sullivan O."/>
            <person name="Ritari J."/>
            <person name="Douillard F.P."/>
            <person name="Paul Ross R."/>
            <person name="Yang R."/>
            <person name="Briner A.E."/>
            <person name="Felis G.E."/>
            <person name="de Vos W.M."/>
            <person name="Barrangou R."/>
            <person name="Klaenhammer T.R."/>
            <person name="Caufield P.W."/>
            <person name="Cui Y."/>
            <person name="Zhang H."/>
            <person name="O'Toole P.W."/>
        </authorList>
    </citation>
    <scope>NUCLEOTIDE SEQUENCE [LARGE SCALE GENOMIC DNA]</scope>
    <source>
        <strain evidence="9 10">DSM 19117</strain>
    </source>
</reference>
<dbReference type="NCBIfam" id="NF005591">
    <property type="entry name" value="PRK07318.1"/>
    <property type="match status" value="1"/>
</dbReference>
<comment type="caution">
    <text evidence="9">The sequence shown here is derived from an EMBL/GenBank/DDBJ whole genome shotgun (WGS) entry which is preliminary data.</text>
</comment>
<dbReference type="InterPro" id="IPR050072">
    <property type="entry name" value="Peptidase_M20A"/>
</dbReference>
<name>A0A0R1KAJ0_9LACO</name>
<evidence type="ECO:0000256" key="6">
    <source>
        <dbReference type="ARBA" id="ARBA00022833"/>
    </source>
</evidence>
<protein>
    <submittedName>
        <fullName evidence="9">Dipeptidase PepV</fullName>
    </submittedName>
</protein>
<evidence type="ECO:0000256" key="2">
    <source>
        <dbReference type="ARBA" id="ARBA00006247"/>
    </source>
</evidence>
<dbReference type="STRING" id="1423773.FD30_GL000611"/>
<evidence type="ECO:0000256" key="7">
    <source>
        <dbReference type="ARBA" id="ARBA00022997"/>
    </source>
</evidence>
<dbReference type="PROSITE" id="PS00759">
    <property type="entry name" value="ARGE_DAPE_CPG2_2"/>
    <property type="match status" value="1"/>
</dbReference>
<dbReference type="GO" id="GO:0006526">
    <property type="term" value="P:L-arginine biosynthetic process"/>
    <property type="evidence" value="ECO:0007669"/>
    <property type="project" value="TreeGrafter"/>
</dbReference>
<dbReference type="GO" id="GO:0008237">
    <property type="term" value="F:metallopeptidase activity"/>
    <property type="evidence" value="ECO:0007669"/>
    <property type="project" value="UniProtKB-KW"/>
</dbReference>
<dbReference type="Gene3D" id="3.30.70.360">
    <property type="match status" value="2"/>
</dbReference>
<dbReference type="InterPro" id="IPR001261">
    <property type="entry name" value="ArgE/DapE_CS"/>
</dbReference>
<keyword evidence="5" id="KW-0378">Hydrolase</keyword>
<keyword evidence="10" id="KW-1185">Reference proteome</keyword>